<dbReference type="InterPro" id="IPR002645">
    <property type="entry name" value="STAS_dom"/>
</dbReference>
<dbReference type="RefSeq" id="WP_309202810.1">
    <property type="nucleotide sequence ID" value="NZ_CP133548.1"/>
</dbReference>
<reference evidence="2 3" key="1">
    <citation type="submission" date="2023-08" db="EMBL/GenBank/DDBJ databases">
        <title>Pleionea litopenaei sp. nov., isolated from stomach of juvenile Litopenaeus vannamei.</title>
        <authorList>
            <person name="Rho A.M."/>
            <person name="Hwang C.Y."/>
        </authorList>
    </citation>
    <scope>NUCLEOTIDE SEQUENCE [LARGE SCALE GENOMIC DNA]</scope>
    <source>
        <strain evidence="2 3">HL-JVS1</strain>
    </source>
</reference>
<dbReference type="Pfam" id="PF13466">
    <property type="entry name" value="STAS_2"/>
    <property type="match status" value="1"/>
</dbReference>
<dbReference type="Proteomes" id="UP001239782">
    <property type="component" value="Chromosome"/>
</dbReference>
<dbReference type="InterPro" id="IPR052746">
    <property type="entry name" value="MlaB_ABC_Transporter"/>
</dbReference>
<dbReference type="InterPro" id="IPR036513">
    <property type="entry name" value="STAS_dom_sf"/>
</dbReference>
<feature type="domain" description="STAS" evidence="1">
    <location>
        <begin position="1"/>
        <end position="100"/>
    </location>
</feature>
<evidence type="ECO:0000313" key="2">
    <source>
        <dbReference type="EMBL" id="WMS87667.1"/>
    </source>
</evidence>
<gene>
    <name evidence="2" type="ORF">Q9312_01785</name>
</gene>
<dbReference type="EMBL" id="CP133548">
    <property type="protein sequence ID" value="WMS87667.1"/>
    <property type="molecule type" value="Genomic_DNA"/>
</dbReference>
<name>A0AA51X6V0_9GAMM</name>
<sequence>MSDKASFACGSDLNIQSASKLKARLEKTLEKQVKTYTLNASKVEKVDTAGLQLLIAFVQEAMSQGSEIQWQKPNDVFLNSTKLLGMQQQLNISVDGGEAL</sequence>
<evidence type="ECO:0000259" key="1">
    <source>
        <dbReference type="PROSITE" id="PS50801"/>
    </source>
</evidence>
<dbReference type="AlphaFoldDB" id="A0AA51X6V0"/>
<dbReference type="PANTHER" id="PTHR35849:SF2">
    <property type="entry name" value="BLR2341 PROTEIN"/>
    <property type="match status" value="1"/>
</dbReference>
<dbReference type="PROSITE" id="PS50801">
    <property type="entry name" value="STAS"/>
    <property type="match status" value="1"/>
</dbReference>
<dbReference type="SUPFAM" id="SSF52091">
    <property type="entry name" value="SpoIIaa-like"/>
    <property type="match status" value="1"/>
</dbReference>
<evidence type="ECO:0000313" key="3">
    <source>
        <dbReference type="Proteomes" id="UP001239782"/>
    </source>
</evidence>
<dbReference type="Gene3D" id="3.30.750.24">
    <property type="entry name" value="STAS domain"/>
    <property type="match status" value="1"/>
</dbReference>
<protein>
    <submittedName>
        <fullName evidence="2">STAS domain-containing protein</fullName>
    </submittedName>
</protein>
<dbReference type="KEGG" id="plei:Q9312_01785"/>
<accession>A0AA51X6V0</accession>
<dbReference type="InterPro" id="IPR058548">
    <property type="entry name" value="MlaB-like_STAS"/>
</dbReference>
<proteinExistence type="predicted"/>
<keyword evidence="3" id="KW-1185">Reference proteome</keyword>
<organism evidence="2 3">
    <name type="scientific">Pleionea litopenaei</name>
    <dbReference type="NCBI Taxonomy" id="3070815"/>
    <lineage>
        <taxon>Bacteria</taxon>
        <taxon>Pseudomonadati</taxon>
        <taxon>Pseudomonadota</taxon>
        <taxon>Gammaproteobacteria</taxon>
        <taxon>Oceanospirillales</taxon>
        <taxon>Pleioneaceae</taxon>
        <taxon>Pleionea</taxon>
    </lineage>
</organism>
<dbReference type="PANTHER" id="PTHR35849">
    <property type="entry name" value="BLR2341 PROTEIN"/>
    <property type="match status" value="1"/>
</dbReference>